<evidence type="ECO:0000313" key="4">
    <source>
        <dbReference type="Proteomes" id="UP000297053"/>
    </source>
</evidence>
<protein>
    <submittedName>
        <fullName evidence="3">Uncharacterized protein</fullName>
    </submittedName>
</protein>
<dbReference type="Pfam" id="PF26047">
    <property type="entry name" value="DUF8015"/>
    <property type="match status" value="1"/>
</dbReference>
<dbReference type="OrthoDB" id="242410at2157"/>
<proteinExistence type="predicted"/>
<keyword evidence="1" id="KW-0812">Transmembrane</keyword>
<gene>
    <name evidence="3" type="ORF">E5139_09715</name>
    <name evidence="2" type="ORF">GOC74_06805</name>
</gene>
<sequence length="61" mass="6013">MLSGELATADLVLVAMALPLLVASLVGVVFSVQFGVAMGAGSVPAGGTLGYALFYDPPASE</sequence>
<dbReference type="Proteomes" id="UP000608662">
    <property type="component" value="Unassembled WGS sequence"/>
</dbReference>
<accession>A0A4D6KLC5</accession>
<reference evidence="3 4" key="1">
    <citation type="submission" date="2019-04" db="EMBL/GenBank/DDBJ databases">
        <title>Complete genome sequence of Arthrobacter sp. ZXY-2 associated with effective atrazine degradation and salt adaptation.</title>
        <authorList>
            <person name="Zhao X."/>
        </authorList>
    </citation>
    <scope>NUCLEOTIDE SEQUENCE [LARGE SCALE GENOMIC DNA]</scope>
    <source>
        <strain evidence="3">JP60</strain>
        <strain evidence="4">ZP60</strain>
    </source>
</reference>
<evidence type="ECO:0000313" key="3">
    <source>
        <dbReference type="EMBL" id="QCD65896.1"/>
    </source>
</evidence>
<dbReference type="EMBL" id="CP039375">
    <property type="protein sequence ID" value="QCD65896.1"/>
    <property type="molecule type" value="Genomic_DNA"/>
</dbReference>
<reference evidence="3 4" key="2">
    <citation type="submission" date="2019-04" db="EMBL/GenBank/DDBJ databases">
        <authorList>
            <person name="Yang S."/>
            <person name="Wei W."/>
        </authorList>
    </citation>
    <scope>NUCLEOTIDE SEQUENCE [LARGE SCALE GENOMIC DNA]</scope>
    <source>
        <strain evidence="3">JP60</strain>
        <strain evidence="4">ZP60</strain>
    </source>
</reference>
<dbReference type="GeneID" id="94362557"/>
<evidence type="ECO:0000313" key="2">
    <source>
        <dbReference type="EMBL" id="NLV09637.1"/>
    </source>
</evidence>
<organism evidence="3 4">
    <name type="scientific">Halomicrobium mukohataei</name>
    <dbReference type="NCBI Taxonomy" id="57705"/>
    <lineage>
        <taxon>Archaea</taxon>
        <taxon>Methanobacteriati</taxon>
        <taxon>Methanobacteriota</taxon>
        <taxon>Stenosarchaea group</taxon>
        <taxon>Halobacteria</taxon>
        <taxon>Halobacteriales</taxon>
        <taxon>Haloarculaceae</taxon>
        <taxon>Halomicrobium</taxon>
    </lineage>
</organism>
<dbReference type="InterPro" id="IPR058328">
    <property type="entry name" value="DUF8015"/>
</dbReference>
<keyword evidence="1" id="KW-1133">Transmembrane helix</keyword>
<feature type="transmembrane region" description="Helical" evidence="1">
    <location>
        <begin position="12"/>
        <end position="32"/>
    </location>
</feature>
<evidence type="ECO:0000256" key="1">
    <source>
        <dbReference type="SAM" id="Phobius"/>
    </source>
</evidence>
<reference evidence="2" key="3">
    <citation type="submission" date="2019-12" db="EMBL/GenBank/DDBJ databases">
        <title>Whole-genome sequence of Halomicrobium mukohataei pws1.</title>
        <authorList>
            <person name="Verma D.K."/>
            <person name="Gopal K."/>
            <person name="Prasad E.S."/>
        </authorList>
    </citation>
    <scope>NUCLEOTIDE SEQUENCE</scope>
    <source>
        <strain evidence="2">Pws1</strain>
    </source>
</reference>
<dbReference type="Proteomes" id="UP000297053">
    <property type="component" value="Chromosome"/>
</dbReference>
<dbReference type="RefSeq" id="WP_015762278.1">
    <property type="nucleotide sequence ID" value="NZ_CP039375.1"/>
</dbReference>
<keyword evidence="1" id="KW-0472">Membrane</keyword>
<dbReference type="AlphaFoldDB" id="A0A4D6KLC5"/>
<dbReference type="EMBL" id="WOYG01000001">
    <property type="protein sequence ID" value="NLV09637.1"/>
    <property type="molecule type" value="Genomic_DNA"/>
</dbReference>
<name>A0A4D6KLC5_9EURY</name>
<dbReference type="OMA" id="FYDPPVT"/>
<dbReference type="KEGG" id="halz:E5139_09715"/>